<dbReference type="Gene3D" id="1.10.630.10">
    <property type="entry name" value="Cytochrome P450"/>
    <property type="match status" value="1"/>
</dbReference>
<evidence type="ECO:0000313" key="4">
    <source>
        <dbReference type="EMBL" id="KAH8518033.1"/>
    </source>
</evidence>
<dbReference type="GO" id="GO:0016705">
    <property type="term" value="F:oxidoreductase activity, acting on paired donors, with incorporation or reduction of molecular oxygen"/>
    <property type="evidence" value="ECO:0007669"/>
    <property type="project" value="InterPro"/>
</dbReference>
<accession>A0A8T2ZKH6</accession>
<dbReference type="InterPro" id="IPR001128">
    <property type="entry name" value="Cyt_P450"/>
</dbReference>
<dbReference type="EMBL" id="JACEGQ020000002">
    <property type="protein sequence ID" value="KAH8518033.1"/>
    <property type="molecule type" value="Genomic_DNA"/>
</dbReference>
<organism evidence="4 5">
    <name type="scientific">Populus deltoides</name>
    <name type="common">Eastern poplar</name>
    <name type="synonym">Eastern cottonwood</name>
    <dbReference type="NCBI Taxonomy" id="3696"/>
    <lineage>
        <taxon>Eukaryota</taxon>
        <taxon>Viridiplantae</taxon>
        <taxon>Streptophyta</taxon>
        <taxon>Embryophyta</taxon>
        <taxon>Tracheophyta</taxon>
        <taxon>Spermatophyta</taxon>
        <taxon>Magnoliopsida</taxon>
        <taxon>eudicotyledons</taxon>
        <taxon>Gunneridae</taxon>
        <taxon>Pentapetalae</taxon>
        <taxon>rosids</taxon>
        <taxon>fabids</taxon>
        <taxon>Malpighiales</taxon>
        <taxon>Salicaceae</taxon>
        <taxon>Saliceae</taxon>
        <taxon>Populus</taxon>
    </lineage>
</organism>
<dbReference type="Pfam" id="PF00067">
    <property type="entry name" value="p450"/>
    <property type="match status" value="1"/>
</dbReference>
<dbReference type="GO" id="GO:0004497">
    <property type="term" value="F:monooxygenase activity"/>
    <property type="evidence" value="ECO:0007669"/>
    <property type="project" value="InterPro"/>
</dbReference>
<dbReference type="GO" id="GO:0020037">
    <property type="term" value="F:heme binding"/>
    <property type="evidence" value="ECO:0007669"/>
    <property type="project" value="InterPro"/>
</dbReference>
<dbReference type="GO" id="GO:0016125">
    <property type="term" value="P:sterol metabolic process"/>
    <property type="evidence" value="ECO:0007669"/>
    <property type="project" value="TreeGrafter"/>
</dbReference>
<protein>
    <recommendedName>
        <fullName evidence="6">Cytochrome P450</fullName>
    </recommendedName>
</protein>
<dbReference type="GO" id="GO:0010268">
    <property type="term" value="P:brassinosteroid homeostasis"/>
    <property type="evidence" value="ECO:0007669"/>
    <property type="project" value="TreeGrafter"/>
</dbReference>
<dbReference type="SUPFAM" id="SSF48264">
    <property type="entry name" value="Cytochrome P450"/>
    <property type="match status" value="1"/>
</dbReference>
<dbReference type="GO" id="GO:0005506">
    <property type="term" value="F:iron ion binding"/>
    <property type="evidence" value="ECO:0007669"/>
    <property type="project" value="InterPro"/>
</dbReference>
<dbReference type="PANTHER" id="PTHR24286:SF320">
    <property type="entry name" value="CYTOCHROME P450"/>
    <property type="match status" value="1"/>
</dbReference>
<keyword evidence="5" id="KW-1185">Reference proteome</keyword>
<keyword evidence="2" id="KW-0479">Metal-binding</keyword>
<keyword evidence="3" id="KW-0408">Iron</keyword>
<name>A0A8T2ZKH6_POPDE</name>
<dbReference type="InterPro" id="IPR036396">
    <property type="entry name" value="Cyt_P450_sf"/>
</dbReference>
<evidence type="ECO:0000256" key="3">
    <source>
        <dbReference type="ARBA" id="ARBA00023004"/>
    </source>
</evidence>
<evidence type="ECO:0000256" key="1">
    <source>
        <dbReference type="ARBA" id="ARBA00010617"/>
    </source>
</evidence>
<comment type="similarity">
    <text evidence="1">Belongs to the cytochrome P450 family.</text>
</comment>
<evidence type="ECO:0000313" key="5">
    <source>
        <dbReference type="Proteomes" id="UP000807159"/>
    </source>
</evidence>
<gene>
    <name evidence="4" type="ORF">H0E87_031648</name>
</gene>
<comment type="caution">
    <text evidence="4">The sequence shown here is derived from an EMBL/GenBank/DDBJ whole genome shotgun (WGS) entry which is preliminary data.</text>
</comment>
<proteinExistence type="inferred from homology"/>
<evidence type="ECO:0008006" key="6">
    <source>
        <dbReference type="Google" id="ProtNLM"/>
    </source>
</evidence>
<dbReference type="PANTHER" id="PTHR24286">
    <property type="entry name" value="CYTOCHROME P450 26"/>
    <property type="match status" value="1"/>
</dbReference>
<sequence length="168" mass="19245">MLLKFGSKVWFGYDPEKTGEIQSESFEGFIKGLMSFPLNIPGAAFHKCLQEQKKILKLIRDTIEEKRASPESRRGDLLDRLIDEMKSDNLSTENLISYVIFVLLFATSGRSPQLQKENEEIISSREDKETGLTWKEYKSMTFTVHVINEALRISGGVGILRRTKQDIQ</sequence>
<reference evidence="4" key="1">
    <citation type="journal article" date="2021" name="J. Hered.">
        <title>Genome Assembly of Salicaceae Populus deltoides (Eastern Cottonwood) I-69 Based on Nanopore Sequencing and Hi-C Technologies.</title>
        <authorList>
            <person name="Bai S."/>
            <person name="Wu H."/>
            <person name="Zhang J."/>
            <person name="Pan Z."/>
            <person name="Zhao W."/>
            <person name="Li Z."/>
            <person name="Tong C."/>
        </authorList>
    </citation>
    <scope>NUCLEOTIDE SEQUENCE</scope>
    <source>
        <tissue evidence="4">Leaf</tissue>
    </source>
</reference>
<evidence type="ECO:0000256" key="2">
    <source>
        <dbReference type="ARBA" id="ARBA00022723"/>
    </source>
</evidence>
<dbReference type="AlphaFoldDB" id="A0A8T2ZKH6"/>
<feature type="non-terminal residue" evidence="4">
    <location>
        <position position="168"/>
    </location>
</feature>
<dbReference type="GO" id="GO:0016132">
    <property type="term" value="P:brassinosteroid biosynthetic process"/>
    <property type="evidence" value="ECO:0007669"/>
    <property type="project" value="TreeGrafter"/>
</dbReference>
<dbReference type="Proteomes" id="UP000807159">
    <property type="component" value="Chromosome 2"/>
</dbReference>